<evidence type="ECO:0000256" key="8">
    <source>
        <dbReference type="ARBA" id="ARBA00022679"/>
    </source>
</evidence>
<dbReference type="EMBL" id="NBXA01000006">
    <property type="protein sequence ID" value="RFA15801.1"/>
    <property type="molecule type" value="Genomic_DNA"/>
</dbReference>
<evidence type="ECO:0000256" key="15">
    <source>
        <dbReference type="ARBA" id="ARBA00023137"/>
    </source>
</evidence>
<dbReference type="PANTHER" id="PTHR32309:SF13">
    <property type="entry name" value="FERRIC ENTEROBACTIN TRANSPORT PROTEIN FEPE"/>
    <property type="match status" value="1"/>
</dbReference>
<keyword evidence="15" id="KW-0829">Tyrosine-protein kinase</keyword>
<keyword evidence="13 18" id="KW-1133">Transmembrane helix</keyword>
<evidence type="ECO:0000256" key="13">
    <source>
        <dbReference type="ARBA" id="ARBA00022989"/>
    </source>
</evidence>
<dbReference type="NCBIfam" id="TIGR01007">
    <property type="entry name" value="eps_fam"/>
    <property type="match status" value="1"/>
</dbReference>
<accession>A0A3E0W1C8</accession>
<evidence type="ECO:0000256" key="3">
    <source>
        <dbReference type="ARBA" id="ARBA00007316"/>
    </source>
</evidence>
<dbReference type="GO" id="GO:0004715">
    <property type="term" value="F:non-membrane spanning protein tyrosine kinase activity"/>
    <property type="evidence" value="ECO:0007669"/>
    <property type="project" value="UniProtKB-EC"/>
</dbReference>
<dbReference type="SUPFAM" id="SSF52540">
    <property type="entry name" value="P-loop containing nucleoside triphosphate hydrolases"/>
    <property type="match status" value="1"/>
</dbReference>
<dbReference type="GO" id="GO:0042802">
    <property type="term" value="F:identical protein binding"/>
    <property type="evidence" value="ECO:0007669"/>
    <property type="project" value="UniProtKB-ARBA"/>
</dbReference>
<comment type="similarity">
    <text evidence="2">Belongs to the CpsC/CapA family.</text>
</comment>
<comment type="similarity">
    <text evidence="4">Belongs to the etk/wzc family.</text>
</comment>
<comment type="catalytic activity">
    <reaction evidence="16">
        <text>L-tyrosyl-[protein] + ATP = O-phospho-L-tyrosyl-[protein] + ADP + H(+)</text>
        <dbReference type="Rhea" id="RHEA:10596"/>
        <dbReference type="Rhea" id="RHEA-COMP:10136"/>
        <dbReference type="Rhea" id="RHEA-COMP:20101"/>
        <dbReference type="ChEBI" id="CHEBI:15378"/>
        <dbReference type="ChEBI" id="CHEBI:30616"/>
        <dbReference type="ChEBI" id="CHEBI:46858"/>
        <dbReference type="ChEBI" id="CHEBI:61978"/>
        <dbReference type="ChEBI" id="CHEBI:456216"/>
        <dbReference type="EC" id="2.7.10.2"/>
    </reaction>
</comment>
<dbReference type="RefSeq" id="WP_116281889.1">
    <property type="nucleotide sequence ID" value="NZ_NBXA01000006.1"/>
</dbReference>
<feature type="compositionally biased region" description="Low complexity" evidence="17">
    <location>
        <begin position="455"/>
        <end position="474"/>
    </location>
</feature>
<evidence type="ECO:0000256" key="1">
    <source>
        <dbReference type="ARBA" id="ARBA00004429"/>
    </source>
</evidence>
<feature type="transmembrane region" description="Helical" evidence="18">
    <location>
        <begin position="175"/>
        <end position="196"/>
    </location>
</feature>
<dbReference type="InterPro" id="IPR027417">
    <property type="entry name" value="P-loop_NTPase"/>
</dbReference>
<dbReference type="Pfam" id="PF13614">
    <property type="entry name" value="AAA_31"/>
    <property type="match status" value="1"/>
</dbReference>
<dbReference type="Pfam" id="PF02706">
    <property type="entry name" value="Wzz"/>
    <property type="match status" value="1"/>
</dbReference>
<dbReference type="InterPro" id="IPR005702">
    <property type="entry name" value="Wzc-like_C"/>
</dbReference>
<evidence type="ECO:0000256" key="9">
    <source>
        <dbReference type="ARBA" id="ARBA00022692"/>
    </source>
</evidence>
<sequence>MQLADILRVLQRSWVLIVSLTVLGLLAAGAALAVTTPQYQSTSRLFVSTQAKDNATDLLSGSTYTQSRMTSYSHLAVQPIVLDPVIASLGLGLTADELASHVTADVITDSLILEITVSEPSASQAAALANGIAAQLVTTITTQIENPNDGTKPLIAVNIIADAAVPTHPTTPVTWLYLLVGGLGALLLAIGLAFLISGFDTRIRSIDDLKRLTDTPVLGHFPRQPKLRDKPLLLADDMMSQRAESFRALRTNLQYFDLAHDHQVLLFTSSIPGEGKTTSSLNLAITLAQTGRRVLYIECDLRRPKSAKYLNIEGAVGLSDVLVSRAELDDVIQQGAVESLTVLPAGALPPNPSELLGSEQFTSLVLSMREIYDFVILDAPPLLAVTDAAILSRISDGVIVVVGTGQVKKQQLETSFDILSQVDARVLGVAANFLPRLGVDAYSYYTYGYGALPARPSTPSESAAAPAGSAAAPAEKIPSRR</sequence>
<keyword evidence="9 18" id="KW-0812">Transmembrane</keyword>
<evidence type="ECO:0000256" key="12">
    <source>
        <dbReference type="ARBA" id="ARBA00022840"/>
    </source>
</evidence>
<keyword evidence="6" id="KW-1003">Cell membrane</keyword>
<evidence type="ECO:0000256" key="4">
    <source>
        <dbReference type="ARBA" id="ARBA00008883"/>
    </source>
</evidence>
<feature type="domain" description="AAA" evidence="20">
    <location>
        <begin position="273"/>
        <end position="413"/>
    </location>
</feature>
<feature type="region of interest" description="Disordered" evidence="17">
    <location>
        <begin position="455"/>
        <end position="481"/>
    </location>
</feature>
<dbReference type="EC" id="2.7.10.2" evidence="5"/>
<dbReference type="InterPro" id="IPR050445">
    <property type="entry name" value="Bact_polysacc_biosynth/exp"/>
</dbReference>
<keyword evidence="11" id="KW-0418">Kinase</keyword>
<dbReference type="GO" id="GO:0005524">
    <property type="term" value="F:ATP binding"/>
    <property type="evidence" value="ECO:0007669"/>
    <property type="project" value="UniProtKB-KW"/>
</dbReference>
<evidence type="ECO:0000256" key="10">
    <source>
        <dbReference type="ARBA" id="ARBA00022741"/>
    </source>
</evidence>
<keyword evidence="14 18" id="KW-0472">Membrane</keyword>
<name>A0A3E0W1C8_9MICO</name>
<evidence type="ECO:0000313" key="21">
    <source>
        <dbReference type="EMBL" id="RFA15801.1"/>
    </source>
</evidence>
<keyword evidence="8" id="KW-0808">Transferase</keyword>
<comment type="subcellular location">
    <subcellularLocation>
        <location evidence="1">Cell inner membrane</location>
        <topology evidence="1">Multi-pass membrane protein</topology>
    </subcellularLocation>
</comment>
<feature type="domain" description="Polysaccharide chain length determinant N-terminal" evidence="19">
    <location>
        <begin position="3"/>
        <end position="86"/>
    </location>
</feature>
<dbReference type="FunFam" id="3.40.50.300:FF:000527">
    <property type="entry name" value="Tyrosine-protein kinase etk"/>
    <property type="match status" value="1"/>
</dbReference>
<keyword evidence="7" id="KW-0997">Cell inner membrane</keyword>
<comment type="caution">
    <text evidence="21">The sequence shown here is derived from an EMBL/GenBank/DDBJ whole genome shotgun (WGS) entry which is preliminary data.</text>
</comment>
<keyword evidence="12" id="KW-0067">ATP-binding</keyword>
<gene>
    <name evidence="21" type="ORF">B7R21_03610</name>
</gene>
<evidence type="ECO:0000256" key="7">
    <source>
        <dbReference type="ARBA" id="ARBA00022519"/>
    </source>
</evidence>
<evidence type="ECO:0000256" key="17">
    <source>
        <dbReference type="SAM" id="MobiDB-lite"/>
    </source>
</evidence>
<comment type="similarity">
    <text evidence="3">Belongs to the CpsD/CapB family.</text>
</comment>
<evidence type="ECO:0000313" key="22">
    <source>
        <dbReference type="Proteomes" id="UP000256709"/>
    </source>
</evidence>
<dbReference type="Proteomes" id="UP000256709">
    <property type="component" value="Unassembled WGS sequence"/>
</dbReference>
<evidence type="ECO:0000256" key="14">
    <source>
        <dbReference type="ARBA" id="ARBA00023136"/>
    </source>
</evidence>
<evidence type="ECO:0000256" key="2">
    <source>
        <dbReference type="ARBA" id="ARBA00006683"/>
    </source>
</evidence>
<dbReference type="GO" id="GO:0005886">
    <property type="term" value="C:plasma membrane"/>
    <property type="evidence" value="ECO:0007669"/>
    <property type="project" value="UniProtKB-SubCell"/>
</dbReference>
<proteinExistence type="inferred from homology"/>
<dbReference type="PANTHER" id="PTHR32309">
    <property type="entry name" value="TYROSINE-PROTEIN KINASE"/>
    <property type="match status" value="1"/>
</dbReference>
<evidence type="ECO:0000259" key="19">
    <source>
        <dbReference type="Pfam" id="PF02706"/>
    </source>
</evidence>
<dbReference type="OrthoDB" id="9812433at2"/>
<evidence type="ECO:0000259" key="20">
    <source>
        <dbReference type="Pfam" id="PF13614"/>
    </source>
</evidence>
<organism evidence="21 22">
    <name type="scientific">Subtercola boreus</name>
    <dbReference type="NCBI Taxonomy" id="120213"/>
    <lineage>
        <taxon>Bacteria</taxon>
        <taxon>Bacillati</taxon>
        <taxon>Actinomycetota</taxon>
        <taxon>Actinomycetes</taxon>
        <taxon>Micrococcales</taxon>
        <taxon>Microbacteriaceae</taxon>
        <taxon>Subtercola</taxon>
    </lineage>
</organism>
<evidence type="ECO:0000256" key="16">
    <source>
        <dbReference type="ARBA" id="ARBA00051245"/>
    </source>
</evidence>
<dbReference type="InterPro" id="IPR025669">
    <property type="entry name" value="AAA_dom"/>
</dbReference>
<evidence type="ECO:0000256" key="6">
    <source>
        <dbReference type="ARBA" id="ARBA00022475"/>
    </source>
</evidence>
<protein>
    <recommendedName>
        <fullName evidence="5">non-specific protein-tyrosine kinase</fullName>
        <ecNumber evidence="5">2.7.10.2</ecNumber>
    </recommendedName>
</protein>
<dbReference type="InterPro" id="IPR003856">
    <property type="entry name" value="LPS_length_determ_N"/>
</dbReference>
<keyword evidence="10" id="KW-0547">Nucleotide-binding</keyword>
<dbReference type="CDD" id="cd05387">
    <property type="entry name" value="BY-kinase"/>
    <property type="match status" value="1"/>
</dbReference>
<reference evidence="21 22" key="1">
    <citation type="submission" date="2017-04" db="EMBL/GenBank/DDBJ databases">
        <title>Comparative genome analysis of Subtercola boreus.</title>
        <authorList>
            <person name="Cho Y.-J."/>
            <person name="Cho A."/>
            <person name="Kim O.-S."/>
            <person name="Lee J.-I."/>
        </authorList>
    </citation>
    <scope>NUCLEOTIDE SEQUENCE [LARGE SCALE GENOMIC DNA]</scope>
    <source>
        <strain evidence="21 22">P27444</strain>
    </source>
</reference>
<evidence type="ECO:0000256" key="11">
    <source>
        <dbReference type="ARBA" id="ARBA00022777"/>
    </source>
</evidence>
<evidence type="ECO:0000256" key="18">
    <source>
        <dbReference type="SAM" id="Phobius"/>
    </source>
</evidence>
<evidence type="ECO:0000256" key="5">
    <source>
        <dbReference type="ARBA" id="ARBA00011903"/>
    </source>
</evidence>
<dbReference type="Gene3D" id="3.40.50.300">
    <property type="entry name" value="P-loop containing nucleotide triphosphate hydrolases"/>
    <property type="match status" value="1"/>
</dbReference>
<dbReference type="AlphaFoldDB" id="A0A3E0W1C8"/>